<dbReference type="Gene3D" id="2.60.40.1120">
    <property type="entry name" value="Carboxypeptidase-like, regulatory domain"/>
    <property type="match status" value="1"/>
</dbReference>
<keyword evidence="5" id="KW-1133">Transmembrane helix</keyword>
<dbReference type="OrthoDB" id="9768470at2"/>
<dbReference type="Gene3D" id="2.40.170.20">
    <property type="entry name" value="TonB-dependent receptor, beta-barrel domain"/>
    <property type="match status" value="1"/>
</dbReference>
<dbReference type="PANTHER" id="PTHR40980">
    <property type="entry name" value="PLUG DOMAIN-CONTAINING PROTEIN"/>
    <property type="match status" value="1"/>
</dbReference>
<evidence type="ECO:0000259" key="7">
    <source>
        <dbReference type="Pfam" id="PF07715"/>
    </source>
</evidence>
<evidence type="ECO:0000259" key="8">
    <source>
        <dbReference type="Pfam" id="PF14905"/>
    </source>
</evidence>
<dbReference type="InterPro" id="IPR036942">
    <property type="entry name" value="Beta-barrel_TonB_sf"/>
</dbReference>
<keyword evidence="4" id="KW-0998">Cell outer membrane</keyword>
<dbReference type="InterPro" id="IPR008969">
    <property type="entry name" value="CarboxyPept-like_regulatory"/>
</dbReference>
<name>A0A1H4EU79_9BACT</name>
<evidence type="ECO:0000313" key="9">
    <source>
        <dbReference type="EMBL" id="SEA88529.1"/>
    </source>
</evidence>
<keyword evidence="3 5" id="KW-0472">Membrane</keyword>
<evidence type="ECO:0000256" key="5">
    <source>
        <dbReference type="SAM" id="Phobius"/>
    </source>
</evidence>
<evidence type="ECO:0000256" key="4">
    <source>
        <dbReference type="ARBA" id="ARBA00023237"/>
    </source>
</evidence>
<dbReference type="GO" id="GO:0009279">
    <property type="term" value="C:cell outer membrane"/>
    <property type="evidence" value="ECO:0007669"/>
    <property type="project" value="UniProtKB-SubCell"/>
</dbReference>
<evidence type="ECO:0000256" key="2">
    <source>
        <dbReference type="ARBA" id="ARBA00022448"/>
    </source>
</evidence>
<dbReference type="EMBL" id="FNRL01000020">
    <property type="protein sequence ID" value="SEA88529.1"/>
    <property type="molecule type" value="Genomic_DNA"/>
</dbReference>
<keyword evidence="9" id="KW-0675">Receptor</keyword>
<feature type="transmembrane region" description="Helical" evidence="5">
    <location>
        <begin position="21"/>
        <end position="41"/>
    </location>
</feature>
<evidence type="ECO:0000259" key="6">
    <source>
        <dbReference type="Pfam" id="PF07660"/>
    </source>
</evidence>
<evidence type="ECO:0000256" key="1">
    <source>
        <dbReference type="ARBA" id="ARBA00004442"/>
    </source>
</evidence>
<dbReference type="InterPro" id="IPR011662">
    <property type="entry name" value="Secretin/TonB_short_N"/>
</dbReference>
<gene>
    <name evidence="9" type="ORF">SAMN05660909_03964</name>
</gene>
<dbReference type="InterPro" id="IPR037066">
    <property type="entry name" value="Plug_dom_sf"/>
</dbReference>
<protein>
    <submittedName>
        <fullName evidence="9">Outer membrane receptor proteins, mostly Fe transport</fullName>
    </submittedName>
</protein>
<dbReference type="PANTHER" id="PTHR40980:SF4">
    <property type="entry name" value="TONB-DEPENDENT RECEPTOR-LIKE BETA-BARREL DOMAIN-CONTAINING PROTEIN"/>
    <property type="match status" value="1"/>
</dbReference>
<dbReference type="Pfam" id="PF14905">
    <property type="entry name" value="OMP_b-brl_3"/>
    <property type="match status" value="1"/>
</dbReference>
<keyword evidence="5" id="KW-0812">Transmembrane</keyword>
<dbReference type="SUPFAM" id="SSF49464">
    <property type="entry name" value="Carboxypeptidase regulatory domain-like"/>
    <property type="match status" value="1"/>
</dbReference>
<feature type="domain" description="Secretin/TonB short N-terminal" evidence="6">
    <location>
        <begin position="77"/>
        <end position="121"/>
    </location>
</feature>
<sequence>MHNFTTNASGRGDRRSHAWRFAKGLLIGLVVIVFFTNPLLAQNGIEKMSVSLSQVPLSGLIRQIETQSSYVVNLVKEEVDLSTKVTVNIKDGSVQEVLSQALRSTPYHFKVEKDVITIQRKPAGKPEKGRVIGQVLDAKDGTPVIGATIQIGSGGTITDIDGKYAMDITPGTYSLQVSSTGYVTKKINQVIVNSAIPTQLDITLNIQKGTLKGVEVVASAKRESIASLYLRQKNSASISDGISLEQITRTPDKNLGETLKRISGVTTVDNKFVVVRGLSERYNQSVLNGQVMPSTELNRRNFSFDIIPSNIVENITVVKTLTPDRSAEFGGGLVEVNTVDIPTQNFLNVSVGGGFNNQTTGKDFVSMKLEGREYLAQPAKHRDLYGRLDWKSSNDVLEAYKLHNGDPTALSNNWGLTKMKAQPNTNYQLAGGHVFKYKNGGQLGVMASASYRNTLLTQEIRMSRDGYDPGLDLSGDNVGYIGKRYGFTTNLGGIAGIGYTNKHSKISFQSLYLRSLDQQLQLGGPEDRWGYYDLTTQTTLWQNQLRGEHALGSKGIKLKWMGSYIRLDRKRPDNHQLTTGIVQVKPEDPADYNVGAPGSTGISAGALRWWSRAYENNYTWDLALSAPFNFDLGSISLNNTVKVGYAGWSKDRSFYVINTGSTNENKIYASPLSQAFSPENGVSTFIDRFGDNFHRTMDLHAGYLMLDDKIADRWRLVWGVRAEYYNLNNANANLDQVIKDVNTAHPDQQFDFSAVRSREPNLRFFPSANLTYSLNTAMNLRLAYSQSIIRPDLRELSFFREYDFELGGNYSATLVRSTLLKHLDFRYEWYPAAGEVLSLSLFYKKIDYPMEIYKQGDFREFELLNNRWAKNYGIEAEIRKSFAFTKVPVLQNLTVFGNFTRLFAEVLAMRSSVNTTDPNNPNKIVPVEVLGSVQKRPQSGASNMMLNAGLYYDTKPVSLSVSYNYISNRMFRPTEIYQESLFERPIESLDAQLAIHLLKNRLEFKINVANLLNSYSLVYYNKFSDNPDVRDGKKAPTAKQLLYRKGESFIDFEARPGMTWSGVLSYRF</sequence>
<keyword evidence="2" id="KW-0813">Transport</keyword>
<dbReference type="Pfam" id="PF13620">
    <property type="entry name" value="CarboxypepD_reg"/>
    <property type="match status" value="1"/>
</dbReference>
<reference evidence="10" key="1">
    <citation type="submission" date="2016-10" db="EMBL/GenBank/DDBJ databases">
        <authorList>
            <person name="Varghese N."/>
            <person name="Submissions S."/>
        </authorList>
    </citation>
    <scope>NUCLEOTIDE SEQUENCE [LARGE SCALE GENOMIC DNA]</scope>
    <source>
        <strain evidence="10">DSM 23920</strain>
    </source>
</reference>
<keyword evidence="10" id="KW-1185">Reference proteome</keyword>
<accession>A0A1H4EU79</accession>
<feature type="domain" description="TonB-dependent receptor plug" evidence="7">
    <location>
        <begin position="234"/>
        <end position="319"/>
    </location>
</feature>
<dbReference type="SUPFAM" id="SSF56935">
    <property type="entry name" value="Porins"/>
    <property type="match status" value="1"/>
</dbReference>
<dbReference type="Proteomes" id="UP000199656">
    <property type="component" value="Unassembled WGS sequence"/>
</dbReference>
<dbReference type="Pfam" id="PF07660">
    <property type="entry name" value="STN"/>
    <property type="match status" value="1"/>
</dbReference>
<evidence type="ECO:0000313" key="10">
    <source>
        <dbReference type="Proteomes" id="UP000199656"/>
    </source>
</evidence>
<dbReference type="InterPro" id="IPR041700">
    <property type="entry name" value="OMP_b-brl_3"/>
</dbReference>
<dbReference type="Gene3D" id="2.170.130.10">
    <property type="entry name" value="TonB-dependent receptor, plug domain"/>
    <property type="match status" value="1"/>
</dbReference>
<comment type="subcellular location">
    <subcellularLocation>
        <location evidence="1">Cell outer membrane</location>
    </subcellularLocation>
</comment>
<dbReference type="Pfam" id="PF07715">
    <property type="entry name" value="Plug"/>
    <property type="match status" value="1"/>
</dbReference>
<proteinExistence type="predicted"/>
<dbReference type="STRING" id="408074.SAMN05660909_03964"/>
<dbReference type="AlphaFoldDB" id="A0A1H4EU79"/>
<dbReference type="InterPro" id="IPR012910">
    <property type="entry name" value="Plug_dom"/>
</dbReference>
<feature type="domain" description="Outer membrane protein beta-barrel" evidence="8">
    <location>
        <begin position="677"/>
        <end position="1023"/>
    </location>
</feature>
<organism evidence="9 10">
    <name type="scientific">Chitinophaga terrae</name>
    <name type="common">ex Kim and Jung 2007</name>
    <dbReference type="NCBI Taxonomy" id="408074"/>
    <lineage>
        <taxon>Bacteria</taxon>
        <taxon>Pseudomonadati</taxon>
        <taxon>Bacteroidota</taxon>
        <taxon>Chitinophagia</taxon>
        <taxon>Chitinophagales</taxon>
        <taxon>Chitinophagaceae</taxon>
        <taxon>Chitinophaga</taxon>
    </lineage>
</organism>
<evidence type="ECO:0000256" key="3">
    <source>
        <dbReference type="ARBA" id="ARBA00023136"/>
    </source>
</evidence>